<evidence type="ECO:0000259" key="6">
    <source>
        <dbReference type="SMART" id="SM00709"/>
    </source>
</evidence>
<dbReference type="Gene3D" id="2.60.120.1040">
    <property type="entry name" value="ZPR1, A/B domain"/>
    <property type="match status" value="2"/>
</dbReference>
<dbReference type="FunFam" id="2.20.25.420:FF:000001">
    <property type="entry name" value="Zinc finger protein ZPR1"/>
    <property type="match status" value="1"/>
</dbReference>
<feature type="region of interest" description="Disordered" evidence="5">
    <location>
        <begin position="520"/>
        <end position="578"/>
    </location>
</feature>
<proteinExistence type="inferred from homology"/>
<evidence type="ECO:0000313" key="8">
    <source>
        <dbReference type="Proteomes" id="UP000002630"/>
    </source>
</evidence>
<dbReference type="PANTHER" id="PTHR10876">
    <property type="entry name" value="ZINC FINGER PROTEIN ZPR1"/>
    <property type="match status" value="1"/>
</dbReference>
<dbReference type="GO" id="GO:0008270">
    <property type="term" value="F:zinc ion binding"/>
    <property type="evidence" value="ECO:0007669"/>
    <property type="project" value="UniProtKB-KW"/>
</dbReference>
<dbReference type="InParanoid" id="D8LCC8"/>
<dbReference type="InterPro" id="IPR042452">
    <property type="entry name" value="ZPR1_Znf1/2"/>
</dbReference>
<dbReference type="AlphaFoldDB" id="D8LCC8"/>
<feature type="domain" description="Zinc finger ZPR1-type" evidence="6">
    <location>
        <begin position="54"/>
        <end position="214"/>
    </location>
</feature>
<dbReference type="eggNOG" id="KOG2703">
    <property type="taxonomic scope" value="Eukaryota"/>
</dbReference>
<gene>
    <name evidence="7" type="ORF">Esi_0100_0094</name>
</gene>
<reference evidence="7 8" key="1">
    <citation type="journal article" date="2010" name="Nature">
        <title>The Ectocarpus genome and the independent evolution of multicellularity in brown algae.</title>
        <authorList>
            <person name="Cock J.M."/>
            <person name="Sterck L."/>
            <person name="Rouze P."/>
            <person name="Scornet D."/>
            <person name="Allen A.E."/>
            <person name="Amoutzias G."/>
            <person name="Anthouard V."/>
            <person name="Artiguenave F."/>
            <person name="Aury J.M."/>
            <person name="Badger J.H."/>
            <person name="Beszteri B."/>
            <person name="Billiau K."/>
            <person name="Bonnet E."/>
            <person name="Bothwell J.H."/>
            <person name="Bowler C."/>
            <person name="Boyen C."/>
            <person name="Brownlee C."/>
            <person name="Carrano C.J."/>
            <person name="Charrier B."/>
            <person name="Cho G.Y."/>
            <person name="Coelho S.M."/>
            <person name="Collen J."/>
            <person name="Corre E."/>
            <person name="Da Silva C."/>
            <person name="Delage L."/>
            <person name="Delaroque N."/>
            <person name="Dittami S.M."/>
            <person name="Doulbeau S."/>
            <person name="Elias M."/>
            <person name="Farnham G."/>
            <person name="Gachon C.M."/>
            <person name="Gschloessl B."/>
            <person name="Heesch S."/>
            <person name="Jabbari K."/>
            <person name="Jubin C."/>
            <person name="Kawai H."/>
            <person name="Kimura K."/>
            <person name="Kloareg B."/>
            <person name="Kupper F.C."/>
            <person name="Lang D."/>
            <person name="Le Bail A."/>
            <person name="Leblanc C."/>
            <person name="Lerouge P."/>
            <person name="Lohr M."/>
            <person name="Lopez P.J."/>
            <person name="Martens C."/>
            <person name="Maumus F."/>
            <person name="Michel G."/>
            <person name="Miranda-Saavedra D."/>
            <person name="Morales J."/>
            <person name="Moreau H."/>
            <person name="Motomura T."/>
            <person name="Nagasato C."/>
            <person name="Napoli C.A."/>
            <person name="Nelson D.R."/>
            <person name="Nyvall-Collen P."/>
            <person name="Peters A.F."/>
            <person name="Pommier C."/>
            <person name="Potin P."/>
            <person name="Poulain J."/>
            <person name="Quesneville H."/>
            <person name="Read B."/>
            <person name="Rensing S.A."/>
            <person name="Ritter A."/>
            <person name="Rousvoal S."/>
            <person name="Samanta M."/>
            <person name="Samson G."/>
            <person name="Schroeder D.C."/>
            <person name="Segurens B."/>
            <person name="Strittmatter M."/>
            <person name="Tonon T."/>
            <person name="Tregear J.W."/>
            <person name="Valentin K."/>
            <person name="von Dassow P."/>
            <person name="Yamagishi T."/>
            <person name="Van de Peer Y."/>
            <person name="Wincker P."/>
        </authorList>
    </citation>
    <scope>NUCLEOTIDE SEQUENCE [LARGE SCALE GENOMIC DNA]</scope>
    <source>
        <strain evidence="8">Ec32 / CCAP1310/4</strain>
    </source>
</reference>
<keyword evidence="3" id="KW-0863">Zinc-finger</keyword>
<dbReference type="Gene3D" id="2.20.25.420">
    <property type="entry name" value="ZPR1, zinc finger domain"/>
    <property type="match status" value="2"/>
</dbReference>
<evidence type="ECO:0000256" key="4">
    <source>
        <dbReference type="ARBA" id="ARBA00022833"/>
    </source>
</evidence>
<evidence type="ECO:0000256" key="3">
    <source>
        <dbReference type="ARBA" id="ARBA00022771"/>
    </source>
</evidence>
<dbReference type="InterPro" id="IPR040141">
    <property type="entry name" value="ZPR1"/>
</dbReference>
<sequence>MSERDDSSAAPAAEPEATSSNGEYRVPTIGEAVGGGEDAGAGDEFAGADEITGSMCMVCGGDGTTRMLTTKIPFFREVILSSFECDDCHWRNNEVVFGGELQEKGCIFELTVNNAEDLNRQVIKSDFATVTFREMEFQIPPRQRGEVTTVEGLLRTAAEKLGEAQDLRMERSPEVGAQIAGVIARLALMSTGIDSELPFTMVVDDPSGNSFVENPSAPNKDPALKTSHFTRTAQQDMSLGLQPSNEALAAGTVDASSAARPAPREMEGTAALMARIMSKGVGASQGDGKAGEEEEGGSFMRREAVRLPDCCPACGAPGHSLTCLAEIPHFKEVVIMAFNCESCGFKSSEVKGGGAIPPKGTAYTLEAVSKDDFRRDVLKSDTAVLEIPQLELVMEMGTLGSMYTTVEGLLEKARTSLVEGNPFFSGDSATAHHGKESDVQRKFRIFLERFGALIAGESLPFTLVVRDPLGNSFIGSSEHENPADDPQMTVEWFERTFEENEELGLNDMNTDDFETLPEGYVRPPVAQPGSSGAPGQEGGGEGATHLIPHRVGTDHPTAFTKGQEEADDTVTDGAFASP</sequence>
<feature type="domain" description="Zinc finger ZPR1-type" evidence="6">
    <location>
        <begin position="309"/>
        <end position="476"/>
    </location>
</feature>
<comment type="similarity">
    <text evidence="1">Belongs to the ZPR1 family.</text>
</comment>
<dbReference type="SMART" id="SM00709">
    <property type="entry name" value="Zpr1"/>
    <property type="match status" value="2"/>
</dbReference>
<dbReference type="PANTHER" id="PTHR10876:SF0">
    <property type="entry name" value="ZINC FINGER PROTEIN ZPR1"/>
    <property type="match status" value="1"/>
</dbReference>
<dbReference type="InterPro" id="IPR056180">
    <property type="entry name" value="ZPR1_jr_dom"/>
</dbReference>
<keyword evidence="8" id="KW-1185">Reference proteome</keyword>
<feature type="region of interest" description="Disordered" evidence="5">
    <location>
        <begin position="1"/>
        <end position="41"/>
    </location>
</feature>
<dbReference type="Pfam" id="PF03367">
    <property type="entry name" value="Zn_ribbon_ZPR1"/>
    <property type="match status" value="2"/>
</dbReference>
<evidence type="ECO:0000256" key="5">
    <source>
        <dbReference type="SAM" id="MobiDB-lite"/>
    </source>
</evidence>
<dbReference type="Pfam" id="PF22794">
    <property type="entry name" value="jr-ZPR1"/>
    <property type="match status" value="2"/>
</dbReference>
<keyword evidence="4" id="KW-0862">Zinc</keyword>
<dbReference type="OrthoDB" id="308464at2759"/>
<dbReference type="FunCoup" id="D8LCC8">
    <property type="interactions" value="426"/>
</dbReference>
<evidence type="ECO:0000313" key="7">
    <source>
        <dbReference type="EMBL" id="CBN78164.1"/>
    </source>
</evidence>
<feature type="compositionally biased region" description="Low complexity" evidence="5">
    <location>
        <begin position="8"/>
        <end position="17"/>
    </location>
</feature>
<name>D8LCC8_ECTSI</name>
<protein>
    <recommendedName>
        <fullName evidence="6">Zinc finger ZPR1-type domain-containing protein</fullName>
    </recommendedName>
</protein>
<dbReference type="NCBIfam" id="TIGR00310">
    <property type="entry name" value="ZPR1_znf"/>
    <property type="match status" value="2"/>
</dbReference>
<organism evidence="7 8">
    <name type="scientific">Ectocarpus siliculosus</name>
    <name type="common">Brown alga</name>
    <name type="synonym">Conferva siliculosa</name>
    <dbReference type="NCBI Taxonomy" id="2880"/>
    <lineage>
        <taxon>Eukaryota</taxon>
        <taxon>Sar</taxon>
        <taxon>Stramenopiles</taxon>
        <taxon>Ochrophyta</taxon>
        <taxon>PX clade</taxon>
        <taxon>Phaeophyceae</taxon>
        <taxon>Ectocarpales</taxon>
        <taxon>Ectocarpaceae</taxon>
        <taxon>Ectocarpus</taxon>
    </lineage>
</organism>
<dbReference type="InterPro" id="IPR004457">
    <property type="entry name" value="Znf_ZPR1"/>
</dbReference>
<dbReference type="EMBL" id="FN649760">
    <property type="protein sequence ID" value="CBN78164.1"/>
    <property type="molecule type" value="Genomic_DNA"/>
</dbReference>
<accession>D8LCC8</accession>
<dbReference type="FunFam" id="2.60.120.1040:FF:000003">
    <property type="entry name" value="Zinc finger protein zpr1"/>
    <property type="match status" value="1"/>
</dbReference>
<evidence type="ECO:0000256" key="1">
    <source>
        <dbReference type="ARBA" id="ARBA00008354"/>
    </source>
</evidence>
<dbReference type="FunFam" id="2.60.120.1040:FF:000006">
    <property type="entry name" value="Zinc finger protein zpr1"/>
    <property type="match status" value="1"/>
</dbReference>
<dbReference type="GO" id="GO:0005634">
    <property type="term" value="C:nucleus"/>
    <property type="evidence" value="ECO:0007669"/>
    <property type="project" value="TreeGrafter"/>
</dbReference>
<evidence type="ECO:0000256" key="2">
    <source>
        <dbReference type="ARBA" id="ARBA00022723"/>
    </source>
</evidence>
<dbReference type="STRING" id="2880.D8LCC8"/>
<dbReference type="Proteomes" id="UP000002630">
    <property type="component" value="Unassembled WGS sequence"/>
</dbReference>
<keyword evidence="2" id="KW-0479">Metal-binding</keyword>
<dbReference type="InterPro" id="IPR042451">
    <property type="entry name" value="ZPR1_A/B_dom"/>
</dbReference>